<dbReference type="OMA" id="PYCDIDF"/>
<dbReference type="GO" id="GO:0046872">
    <property type="term" value="F:metal ion binding"/>
    <property type="evidence" value="ECO:0007669"/>
    <property type="project" value="UniProtKB-KW"/>
</dbReference>
<dbReference type="EMBL" id="JABZXL010000013">
    <property type="protein sequence ID" value="MBF1659300.1"/>
    <property type="molecule type" value="Genomic_DNA"/>
</dbReference>
<dbReference type="InterPro" id="IPR007197">
    <property type="entry name" value="rSAM"/>
</dbReference>
<evidence type="ECO:0000313" key="10">
    <source>
        <dbReference type="EMBL" id="BAS20635.1"/>
    </source>
</evidence>
<dbReference type="PROSITE" id="PS51918">
    <property type="entry name" value="RADICAL_SAM"/>
    <property type="match status" value="1"/>
</dbReference>
<keyword evidence="4 8" id="KW-0479">Metal-binding</keyword>
<dbReference type="SFLD" id="SFLDF00271">
    <property type="entry name" value="lipoyl_synthase"/>
    <property type="match status" value="1"/>
</dbReference>
<evidence type="ECO:0000256" key="3">
    <source>
        <dbReference type="ARBA" id="ARBA00022691"/>
    </source>
</evidence>
<proteinExistence type="inferred from homology"/>
<feature type="binding site" evidence="8">
    <location>
        <position position="85"/>
    </location>
    <ligand>
        <name>[4Fe-4S] cluster</name>
        <dbReference type="ChEBI" id="CHEBI:49883"/>
        <label>2</label>
        <note>4Fe-4S-S-AdoMet</note>
    </ligand>
</feature>
<evidence type="ECO:0000313" key="11">
    <source>
        <dbReference type="EMBL" id="MBF1656715.1"/>
    </source>
</evidence>
<sequence>MSTAPEGRKLLRVEARNAEVPIEKKPHWIKTKAIVGPEYNEMRELARGQGLHTVCEEAGCPNIYECWEDREATYLIGGSECTRRCDFCNIATGKPVAVDYAEPFKVAKNVKVMGLRYATVTGVARDDLEDGGAWLYAETTRQIHKMCPNTGVEMLVPDFKGVPEHVQKVIDAKPEVFAHNLETVPRIFRQIRPAFRYERSLDVITQAKEGGMVTKSNLILGMGETDDEIYEALCDLHDAGCDIITLTQYLRPGPLFHPIERWVKPQQFVDFANMAEEIGFAGVMAGPMVRSSYRAGRLWARAMRKNGYPIPENLAHIEGEGAALQEASSLVAAGY</sequence>
<reference evidence="11" key="3">
    <citation type="submission" date="2020-04" db="EMBL/GenBank/DDBJ databases">
        <title>Deep metagenomics examines the oral microbiome during advanced dental caries in children, revealing novel taxa and co-occurrences with host molecules.</title>
        <authorList>
            <person name="Baker J.L."/>
            <person name="Morton J.T."/>
            <person name="Dinis M."/>
            <person name="Alvarez R."/>
            <person name="Tran N.C."/>
            <person name="Knight R."/>
            <person name="Edlund A."/>
        </authorList>
    </citation>
    <scope>NUCLEOTIDE SEQUENCE</scope>
    <source>
        <strain evidence="12">JCVI_29_bin.11</strain>
        <strain evidence="11">JCVI_39_bin.18</strain>
        <strain evidence="13">JCVI_44_bin.2</strain>
        <strain evidence="14">JCVI_47_bin.3</strain>
    </source>
</reference>
<evidence type="ECO:0000313" key="12">
    <source>
        <dbReference type="EMBL" id="MBF1659300.1"/>
    </source>
</evidence>
<reference evidence="10" key="1">
    <citation type="submission" date="2015-08" db="EMBL/GenBank/DDBJ databases">
        <title>Complete DNA Sequence of Pseudomonas syringae pv. actinidiae, the Causal Agent of Kiwifruit Canker Disease.</title>
        <authorList>
            <person name="Rikkerink E.H.A."/>
            <person name="Fineran P.C."/>
        </authorList>
    </citation>
    <scope>NUCLEOTIDE SEQUENCE</scope>
    <source>
        <strain evidence="10">NUM-Rm6536</strain>
    </source>
</reference>
<accession>A0A0K2S0Q4</accession>
<keyword evidence="1 8" id="KW-0004">4Fe-4S</keyword>
<comment type="pathway">
    <text evidence="8">Protein modification; protein lipoylation via endogenous pathway; protein N(6)-(lipoyl)lysine from octanoyl-[acyl-carrier-protein]: step 2/2.</text>
</comment>
<dbReference type="PANTHER" id="PTHR10949">
    <property type="entry name" value="LIPOYL SYNTHASE"/>
    <property type="match status" value="1"/>
</dbReference>
<feature type="domain" description="Radical SAM core" evidence="9">
    <location>
        <begin position="67"/>
        <end position="281"/>
    </location>
</feature>
<evidence type="ECO:0000256" key="4">
    <source>
        <dbReference type="ARBA" id="ARBA00022723"/>
    </source>
</evidence>
<dbReference type="Pfam" id="PF04055">
    <property type="entry name" value="Radical_SAM"/>
    <property type="match status" value="1"/>
</dbReference>
<dbReference type="AlphaFoldDB" id="A0A0K2S0Q4"/>
<dbReference type="InterPro" id="IPR058240">
    <property type="entry name" value="rSAM_sf"/>
</dbReference>
<dbReference type="NCBIfam" id="NF004019">
    <property type="entry name" value="PRK05481.1"/>
    <property type="match status" value="1"/>
</dbReference>
<dbReference type="Proteomes" id="UP000770330">
    <property type="component" value="Unassembled WGS sequence"/>
</dbReference>
<dbReference type="HAMAP" id="MF_00206">
    <property type="entry name" value="Lipoyl_synth"/>
    <property type="match status" value="1"/>
</dbReference>
<feature type="binding site" evidence="8">
    <location>
        <position position="60"/>
    </location>
    <ligand>
        <name>[4Fe-4S] cluster</name>
        <dbReference type="ChEBI" id="CHEBI:49883"/>
        <label>1</label>
    </ligand>
</feature>
<dbReference type="Pfam" id="PF16881">
    <property type="entry name" value="LIAS_N"/>
    <property type="match status" value="1"/>
</dbReference>
<evidence type="ECO:0000313" key="15">
    <source>
        <dbReference type="Proteomes" id="UP000066203"/>
    </source>
</evidence>
<dbReference type="GeneID" id="61436589"/>
<dbReference type="EMBL" id="JABZXO010000003">
    <property type="protein sequence ID" value="MBF1656715.1"/>
    <property type="molecule type" value="Genomic_DNA"/>
</dbReference>
<dbReference type="RefSeq" id="WP_005505472.1">
    <property type="nucleotide sequence ID" value="NZ_AP014938.1"/>
</dbReference>
<dbReference type="InterPro" id="IPR006638">
    <property type="entry name" value="Elp3/MiaA/NifB-like_rSAM"/>
</dbReference>
<dbReference type="Gene3D" id="3.20.20.70">
    <property type="entry name" value="Aldolase class I"/>
    <property type="match status" value="1"/>
</dbReference>
<keyword evidence="2 8" id="KW-0808">Transferase</keyword>
<dbReference type="CDD" id="cd01335">
    <property type="entry name" value="Radical_SAM"/>
    <property type="match status" value="1"/>
</dbReference>
<dbReference type="NCBIfam" id="TIGR00510">
    <property type="entry name" value="lipA"/>
    <property type="match status" value="1"/>
</dbReference>
<dbReference type="EC" id="2.8.1.8" evidence="8"/>
<evidence type="ECO:0000256" key="1">
    <source>
        <dbReference type="ARBA" id="ARBA00022485"/>
    </source>
</evidence>
<dbReference type="NCBIfam" id="NF009544">
    <property type="entry name" value="PRK12928.1"/>
    <property type="match status" value="1"/>
</dbReference>
<feature type="binding site" evidence="8">
    <location>
        <position position="55"/>
    </location>
    <ligand>
        <name>[4Fe-4S] cluster</name>
        <dbReference type="ChEBI" id="CHEBI:49883"/>
        <label>1</label>
    </ligand>
</feature>
<dbReference type="Proteomes" id="UP000066203">
    <property type="component" value="Chromosome"/>
</dbReference>
<dbReference type="GO" id="GO:0005737">
    <property type="term" value="C:cytoplasm"/>
    <property type="evidence" value="ECO:0007669"/>
    <property type="project" value="UniProtKB-SubCell"/>
</dbReference>
<evidence type="ECO:0000256" key="2">
    <source>
        <dbReference type="ARBA" id="ARBA00022679"/>
    </source>
</evidence>
<comment type="catalytic activity">
    <reaction evidence="7 8">
        <text>[[Fe-S] cluster scaffold protein carrying a second [4Fe-4S](2+) cluster] + N(6)-octanoyl-L-lysyl-[protein] + 2 oxidized [2Fe-2S]-[ferredoxin] + 2 S-adenosyl-L-methionine + 4 H(+) = [[Fe-S] cluster scaffold protein] + N(6)-[(R)-dihydrolipoyl]-L-lysyl-[protein] + 4 Fe(3+) + 2 hydrogen sulfide + 2 5'-deoxyadenosine + 2 L-methionine + 2 reduced [2Fe-2S]-[ferredoxin]</text>
        <dbReference type="Rhea" id="RHEA:16585"/>
        <dbReference type="Rhea" id="RHEA-COMP:9928"/>
        <dbReference type="Rhea" id="RHEA-COMP:10000"/>
        <dbReference type="Rhea" id="RHEA-COMP:10001"/>
        <dbReference type="Rhea" id="RHEA-COMP:10475"/>
        <dbReference type="Rhea" id="RHEA-COMP:14568"/>
        <dbReference type="Rhea" id="RHEA-COMP:14569"/>
        <dbReference type="ChEBI" id="CHEBI:15378"/>
        <dbReference type="ChEBI" id="CHEBI:17319"/>
        <dbReference type="ChEBI" id="CHEBI:29034"/>
        <dbReference type="ChEBI" id="CHEBI:29919"/>
        <dbReference type="ChEBI" id="CHEBI:33722"/>
        <dbReference type="ChEBI" id="CHEBI:33737"/>
        <dbReference type="ChEBI" id="CHEBI:33738"/>
        <dbReference type="ChEBI" id="CHEBI:57844"/>
        <dbReference type="ChEBI" id="CHEBI:59789"/>
        <dbReference type="ChEBI" id="CHEBI:78809"/>
        <dbReference type="ChEBI" id="CHEBI:83100"/>
        <dbReference type="EC" id="2.8.1.8"/>
    </reaction>
</comment>
<dbReference type="Proteomes" id="UP000713964">
    <property type="component" value="Unassembled WGS sequence"/>
</dbReference>
<dbReference type="PANTHER" id="PTHR10949:SF0">
    <property type="entry name" value="LIPOYL SYNTHASE, MITOCHONDRIAL"/>
    <property type="match status" value="1"/>
</dbReference>
<keyword evidence="5 8" id="KW-0408">Iron</keyword>
<evidence type="ECO:0000313" key="13">
    <source>
        <dbReference type="EMBL" id="MBF1664163.1"/>
    </source>
</evidence>
<comment type="cofactor">
    <cofactor evidence="8">
        <name>[4Fe-4S] cluster</name>
        <dbReference type="ChEBI" id="CHEBI:49883"/>
    </cofactor>
    <text evidence="8">Binds 2 [4Fe-4S] clusters per subunit. One cluster is coordinated with 3 cysteines and an exchangeable S-adenosyl-L-methionine.</text>
</comment>
<dbReference type="InterPro" id="IPR013785">
    <property type="entry name" value="Aldolase_TIM"/>
</dbReference>
<dbReference type="SMART" id="SM00729">
    <property type="entry name" value="Elp3"/>
    <property type="match status" value="1"/>
</dbReference>
<dbReference type="EMBL" id="JABZXS010000083">
    <property type="protein sequence ID" value="MBF1673743.1"/>
    <property type="molecule type" value="Genomic_DNA"/>
</dbReference>
<evidence type="ECO:0000256" key="8">
    <source>
        <dbReference type="HAMAP-Rule" id="MF_00206"/>
    </source>
</evidence>
<dbReference type="GO" id="GO:0009249">
    <property type="term" value="P:protein lipoylation"/>
    <property type="evidence" value="ECO:0007669"/>
    <property type="project" value="UniProtKB-UniRule"/>
</dbReference>
<dbReference type="InterPro" id="IPR003698">
    <property type="entry name" value="Lipoyl_synth"/>
</dbReference>
<keyword evidence="6 8" id="KW-0411">Iron-sulfur</keyword>
<organism evidence="10">
    <name type="scientific">Rothia mucilaginosa</name>
    <dbReference type="NCBI Taxonomy" id="43675"/>
    <lineage>
        <taxon>Bacteria</taxon>
        <taxon>Bacillati</taxon>
        <taxon>Actinomycetota</taxon>
        <taxon>Actinomycetes</taxon>
        <taxon>Micrococcales</taxon>
        <taxon>Micrococcaceae</taxon>
        <taxon>Rothia</taxon>
    </lineage>
</organism>
<feature type="binding site" evidence="8">
    <location>
        <position position="81"/>
    </location>
    <ligand>
        <name>[4Fe-4S] cluster</name>
        <dbReference type="ChEBI" id="CHEBI:49883"/>
        <label>2</label>
        <note>4Fe-4S-S-AdoMet</note>
    </ligand>
</feature>
<gene>
    <name evidence="8 11" type="primary">lipA</name>
    <name evidence="12" type="ORF">HXO58_05630</name>
    <name evidence="11" type="ORF">HXO61_02115</name>
    <name evidence="13" type="ORF">HXO64_06365</name>
    <name evidence="14" type="ORF">HXO65_06025</name>
    <name evidence="10" type="ORF">RM6536_1388</name>
</gene>
<dbReference type="SFLD" id="SFLDS00029">
    <property type="entry name" value="Radical_SAM"/>
    <property type="match status" value="1"/>
</dbReference>
<dbReference type="PATRIC" id="fig|43675.28.peg.1421"/>
<dbReference type="SFLD" id="SFLDG01058">
    <property type="entry name" value="lipoyl_synthase_like"/>
    <property type="match status" value="1"/>
</dbReference>
<dbReference type="UniPathway" id="UPA00538">
    <property type="reaction ID" value="UER00593"/>
</dbReference>
<dbReference type="SUPFAM" id="SSF102114">
    <property type="entry name" value="Radical SAM enzymes"/>
    <property type="match status" value="1"/>
</dbReference>
<dbReference type="EMBL" id="AP014938">
    <property type="protein sequence ID" value="BAS20635.1"/>
    <property type="molecule type" value="Genomic_DNA"/>
</dbReference>
<keyword evidence="8" id="KW-0963">Cytoplasm</keyword>
<dbReference type="GO" id="GO:0051539">
    <property type="term" value="F:4 iron, 4 sulfur cluster binding"/>
    <property type="evidence" value="ECO:0007669"/>
    <property type="project" value="UniProtKB-UniRule"/>
</dbReference>
<comment type="similarity">
    <text evidence="8">Belongs to the radical SAM superfamily. Lipoyl synthase family.</text>
</comment>
<evidence type="ECO:0000259" key="9">
    <source>
        <dbReference type="PROSITE" id="PS51918"/>
    </source>
</evidence>
<dbReference type="Proteomes" id="UP000756427">
    <property type="component" value="Unassembled WGS sequence"/>
</dbReference>
<dbReference type="Proteomes" id="UP000785653">
    <property type="component" value="Unassembled WGS sequence"/>
</dbReference>
<dbReference type="PIRSF" id="PIRSF005963">
    <property type="entry name" value="Lipoyl_synth"/>
    <property type="match status" value="1"/>
</dbReference>
<comment type="subcellular location">
    <subcellularLocation>
        <location evidence="8">Cytoplasm</location>
    </subcellularLocation>
</comment>
<dbReference type="InterPro" id="IPR031691">
    <property type="entry name" value="LIAS_N"/>
</dbReference>
<dbReference type="GO" id="GO:0016992">
    <property type="term" value="F:lipoate synthase activity"/>
    <property type="evidence" value="ECO:0007669"/>
    <property type="project" value="UniProtKB-UniRule"/>
</dbReference>
<name>A0A0K2S0Q4_9MICC</name>
<feature type="binding site" evidence="8">
    <location>
        <position position="88"/>
    </location>
    <ligand>
        <name>[4Fe-4S] cluster</name>
        <dbReference type="ChEBI" id="CHEBI:49883"/>
        <label>2</label>
        <note>4Fe-4S-S-AdoMet</note>
    </ligand>
</feature>
<feature type="binding site" evidence="8">
    <location>
        <position position="66"/>
    </location>
    <ligand>
        <name>[4Fe-4S] cluster</name>
        <dbReference type="ChEBI" id="CHEBI:49883"/>
        <label>1</label>
    </ligand>
</feature>
<evidence type="ECO:0000256" key="6">
    <source>
        <dbReference type="ARBA" id="ARBA00023014"/>
    </source>
</evidence>
<evidence type="ECO:0000256" key="7">
    <source>
        <dbReference type="ARBA" id="ARBA00047326"/>
    </source>
</evidence>
<evidence type="ECO:0000313" key="14">
    <source>
        <dbReference type="EMBL" id="MBF1673743.1"/>
    </source>
</evidence>
<reference evidence="15" key="2">
    <citation type="submission" date="2015-08" db="EMBL/GenBank/DDBJ databases">
        <title>Complete genome sequence of Rothia mucilaginosa strain NUM-Rm6536.</title>
        <authorList>
            <person name="Nambu T."/>
        </authorList>
    </citation>
    <scope>NUCLEOTIDE SEQUENCE [LARGE SCALE GENOMIC DNA]</scope>
    <source>
        <strain evidence="15">NUM-Rm6536</strain>
    </source>
</reference>
<evidence type="ECO:0000256" key="5">
    <source>
        <dbReference type="ARBA" id="ARBA00023004"/>
    </source>
</evidence>
<protein>
    <recommendedName>
        <fullName evidence="8">Lipoyl synthase</fullName>
        <ecNumber evidence="8">2.8.1.8</ecNumber>
    </recommendedName>
    <alternativeName>
        <fullName evidence="8">Lip-syn</fullName>
        <shortName evidence="8">LS</shortName>
    </alternativeName>
    <alternativeName>
        <fullName evidence="8">Lipoate synthase</fullName>
    </alternativeName>
    <alternativeName>
        <fullName evidence="8">Lipoic acid synthase</fullName>
    </alternativeName>
    <alternativeName>
        <fullName evidence="8">Sulfur insertion protein LipA</fullName>
    </alternativeName>
</protein>
<comment type="function">
    <text evidence="8">Catalyzes the radical-mediated insertion of two sulfur atoms into the C-6 and C-8 positions of the octanoyl moiety bound to the lipoyl domains of lipoate-dependent enzymes, thereby converting the octanoylated domains into lipoylated derivatives.</text>
</comment>
<feature type="binding site" evidence="8">
    <location>
        <position position="292"/>
    </location>
    <ligand>
        <name>[4Fe-4S] cluster</name>
        <dbReference type="ChEBI" id="CHEBI:49883"/>
        <label>1</label>
    </ligand>
</feature>
<keyword evidence="3 8" id="KW-0949">S-adenosyl-L-methionine</keyword>
<dbReference type="EMBL" id="JABZXR010000028">
    <property type="protein sequence ID" value="MBF1664163.1"/>
    <property type="molecule type" value="Genomic_DNA"/>
</dbReference>